<evidence type="ECO:0000256" key="1">
    <source>
        <dbReference type="SAM" id="SignalP"/>
    </source>
</evidence>
<dbReference type="Pfam" id="PF12697">
    <property type="entry name" value="Abhydrolase_6"/>
    <property type="match status" value="1"/>
</dbReference>
<dbReference type="EMBL" id="BMKG01000026">
    <property type="protein sequence ID" value="GGC19260.1"/>
    <property type="molecule type" value="Genomic_DNA"/>
</dbReference>
<keyword evidence="4" id="KW-1185">Reference proteome</keyword>
<reference evidence="4" key="1">
    <citation type="journal article" date="2019" name="Int. J. Syst. Evol. Microbiol.">
        <title>The Global Catalogue of Microorganisms (GCM) 10K type strain sequencing project: providing services to taxonomists for standard genome sequencing and annotation.</title>
        <authorList>
            <consortium name="The Broad Institute Genomics Platform"/>
            <consortium name="The Broad Institute Genome Sequencing Center for Infectious Disease"/>
            <person name="Wu L."/>
            <person name="Ma J."/>
        </authorList>
    </citation>
    <scope>NUCLEOTIDE SEQUENCE [LARGE SCALE GENOMIC DNA]</scope>
    <source>
        <strain evidence="4">CGMCC 1.15931</strain>
    </source>
</reference>
<evidence type="ECO:0000259" key="2">
    <source>
        <dbReference type="Pfam" id="PF12697"/>
    </source>
</evidence>
<dbReference type="InterPro" id="IPR050228">
    <property type="entry name" value="Carboxylesterase_BioH"/>
</dbReference>
<proteinExistence type="predicted"/>
<sequence length="290" mass="31167">MTMNFIRQALVACAVLAFGNAHAAPAFKADITGQGQGQGPAVILIPGLASSGDVWQGTVRHLCGPRQCHVLTLAGFAGQPPIDGPLLPQVERQLADYIDANGLGKPVIIGHSLGGFIGLKFAIGHPDKLSRLVVVDALPALGATQVPDVTPDQLRRMADGTRAAVLGQDEAAAEQSRRATIATMVAKPEDAERIAEWGRRSHRATVAGAMYELMSTDLRADVARVRTPTLVLGTWVAYKAFAPRAAIEQTYRSQYAKLPGVRIEMADTARHFIMADDPAWLYDRLDQFIQ</sequence>
<dbReference type="RefSeq" id="WP_229417940.1">
    <property type="nucleotide sequence ID" value="NZ_BMKG01000026.1"/>
</dbReference>
<dbReference type="Proteomes" id="UP000622638">
    <property type="component" value="Unassembled WGS sequence"/>
</dbReference>
<organism evidence="3 4">
    <name type="scientific">Pseudoduganella buxea</name>
    <dbReference type="NCBI Taxonomy" id="1949069"/>
    <lineage>
        <taxon>Bacteria</taxon>
        <taxon>Pseudomonadati</taxon>
        <taxon>Pseudomonadota</taxon>
        <taxon>Betaproteobacteria</taxon>
        <taxon>Burkholderiales</taxon>
        <taxon>Oxalobacteraceae</taxon>
        <taxon>Telluria group</taxon>
        <taxon>Pseudoduganella</taxon>
    </lineage>
</organism>
<dbReference type="InterPro" id="IPR000073">
    <property type="entry name" value="AB_hydrolase_1"/>
</dbReference>
<dbReference type="PRINTS" id="PR00111">
    <property type="entry name" value="ABHYDROLASE"/>
</dbReference>
<evidence type="ECO:0000313" key="3">
    <source>
        <dbReference type="EMBL" id="GGC19260.1"/>
    </source>
</evidence>
<feature type="domain" description="AB hydrolase-1" evidence="2">
    <location>
        <begin position="42"/>
        <end position="283"/>
    </location>
</feature>
<feature type="signal peptide" evidence="1">
    <location>
        <begin position="1"/>
        <end position="23"/>
    </location>
</feature>
<accession>A0ABQ1LA38</accession>
<dbReference type="GO" id="GO:0016787">
    <property type="term" value="F:hydrolase activity"/>
    <property type="evidence" value="ECO:0007669"/>
    <property type="project" value="UniProtKB-KW"/>
</dbReference>
<keyword evidence="1" id="KW-0732">Signal</keyword>
<dbReference type="Gene3D" id="3.40.50.1820">
    <property type="entry name" value="alpha/beta hydrolase"/>
    <property type="match status" value="1"/>
</dbReference>
<comment type="caution">
    <text evidence="3">The sequence shown here is derived from an EMBL/GenBank/DDBJ whole genome shotgun (WGS) entry which is preliminary data.</text>
</comment>
<dbReference type="InterPro" id="IPR029058">
    <property type="entry name" value="AB_hydrolase_fold"/>
</dbReference>
<dbReference type="PANTHER" id="PTHR43194">
    <property type="entry name" value="HYDROLASE ALPHA/BETA FOLD FAMILY"/>
    <property type="match status" value="1"/>
</dbReference>
<keyword evidence="3" id="KW-0378">Hydrolase</keyword>
<feature type="chain" id="PRO_5047244122" evidence="1">
    <location>
        <begin position="24"/>
        <end position="290"/>
    </location>
</feature>
<dbReference type="SUPFAM" id="SSF53474">
    <property type="entry name" value="alpha/beta-Hydrolases"/>
    <property type="match status" value="1"/>
</dbReference>
<dbReference type="PANTHER" id="PTHR43194:SF2">
    <property type="entry name" value="PEROXISOMAL MEMBRANE PROTEIN LPX1"/>
    <property type="match status" value="1"/>
</dbReference>
<gene>
    <name evidence="3" type="ORF">GCM10011572_45930</name>
</gene>
<name>A0ABQ1LA38_9BURK</name>
<protein>
    <submittedName>
        <fullName evidence="3">Alpha/beta hydrolase</fullName>
    </submittedName>
</protein>
<evidence type="ECO:0000313" key="4">
    <source>
        <dbReference type="Proteomes" id="UP000622638"/>
    </source>
</evidence>